<comment type="caution">
    <text evidence="4">The sequence shown here is derived from an EMBL/GenBank/DDBJ whole genome shotgun (WGS) entry which is preliminary data.</text>
</comment>
<dbReference type="NCBIfam" id="NF033580">
    <property type="entry name" value="transpos_IS5_3"/>
    <property type="match status" value="1"/>
</dbReference>
<feature type="domain" description="Insertion element IS402-like" evidence="3">
    <location>
        <begin position="2"/>
        <end position="64"/>
    </location>
</feature>
<dbReference type="EMBL" id="JBHSYM010000063">
    <property type="protein sequence ID" value="MFC7015521.1"/>
    <property type="molecule type" value="Genomic_DNA"/>
</dbReference>
<evidence type="ECO:0000313" key="5">
    <source>
        <dbReference type="Proteomes" id="UP001596409"/>
    </source>
</evidence>
<evidence type="ECO:0000313" key="4">
    <source>
        <dbReference type="EMBL" id="MFC7015521.1"/>
    </source>
</evidence>
<dbReference type="Proteomes" id="UP001596409">
    <property type="component" value="Unassembled WGS sequence"/>
</dbReference>
<dbReference type="RefSeq" id="WP_373303470.1">
    <property type="nucleotide sequence ID" value="NZ_BMWA01000054.1"/>
</dbReference>
<reference evidence="5" key="1">
    <citation type="journal article" date="2019" name="Int. J. Syst. Evol. Microbiol.">
        <title>The Global Catalogue of Microorganisms (GCM) 10K type strain sequencing project: providing services to taxonomists for standard genome sequencing and annotation.</title>
        <authorList>
            <consortium name="The Broad Institute Genomics Platform"/>
            <consortium name="The Broad Institute Genome Sequencing Center for Infectious Disease"/>
            <person name="Wu L."/>
            <person name="Ma J."/>
        </authorList>
    </citation>
    <scope>NUCLEOTIDE SEQUENCE [LARGE SCALE GENOMIC DNA]</scope>
    <source>
        <strain evidence="5">JCM 4855</strain>
    </source>
</reference>
<name>A0ABW2E5W6_9ACTN</name>
<accession>A0ABW2E5W6</accession>
<sequence length="297" mass="33517">MRPFLPVSNRRCGRWRDHRQVIDGILHRVRTGVQWRDLPERFGPWKTVYERHRLWSADGTWDRLLRQVQAEADATGEVDWDISVDSTIVRAHQHAAGARTNPPPALSSKGDGPREHQDETPWQSLVARLVEVGAGGEGLGRSRGGFTSKIHLSADGCCRRLSLIVTPGQRADCTQFIAVLEKIRVPRIGRGRPHKKPDSLAADRAYSNGPCRDFLRRRGIRHTIPEKTDSQAARLRKGSRGGRPPGFNEDQYKKRNTVERAINKLKNSRAVATRYDKRGYAYLGTVTAAALVIWLRT</sequence>
<dbReference type="Pfam" id="PF13340">
    <property type="entry name" value="DUF4096"/>
    <property type="match status" value="1"/>
</dbReference>
<gene>
    <name evidence="4" type="ORF">ACFQMH_28230</name>
</gene>
<evidence type="ECO:0000256" key="1">
    <source>
        <dbReference type="SAM" id="MobiDB-lite"/>
    </source>
</evidence>
<protein>
    <submittedName>
        <fullName evidence="4">IS5 family transposase</fullName>
    </submittedName>
</protein>
<organism evidence="4 5">
    <name type="scientific">Streptomyces viridiviolaceus</name>
    <dbReference type="NCBI Taxonomy" id="68282"/>
    <lineage>
        <taxon>Bacteria</taxon>
        <taxon>Bacillati</taxon>
        <taxon>Actinomycetota</taxon>
        <taxon>Actinomycetes</taxon>
        <taxon>Kitasatosporales</taxon>
        <taxon>Streptomycetaceae</taxon>
        <taxon>Streptomyces</taxon>
    </lineage>
</organism>
<dbReference type="Pfam" id="PF01609">
    <property type="entry name" value="DDE_Tnp_1"/>
    <property type="match status" value="1"/>
</dbReference>
<evidence type="ECO:0000259" key="2">
    <source>
        <dbReference type="Pfam" id="PF01609"/>
    </source>
</evidence>
<dbReference type="PANTHER" id="PTHR30007">
    <property type="entry name" value="PHP DOMAIN PROTEIN"/>
    <property type="match status" value="1"/>
</dbReference>
<dbReference type="PANTHER" id="PTHR30007:SF1">
    <property type="entry name" value="BLR1914 PROTEIN"/>
    <property type="match status" value="1"/>
</dbReference>
<dbReference type="InterPro" id="IPR025161">
    <property type="entry name" value="IS402-like_dom"/>
</dbReference>
<proteinExistence type="predicted"/>
<feature type="region of interest" description="Disordered" evidence="1">
    <location>
        <begin position="93"/>
        <end position="120"/>
    </location>
</feature>
<keyword evidence="5" id="KW-1185">Reference proteome</keyword>
<evidence type="ECO:0000259" key="3">
    <source>
        <dbReference type="Pfam" id="PF13340"/>
    </source>
</evidence>
<dbReference type="InterPro" id="IPR002559">
    <property type="entry name" value="Transposase_11"/>
</dbReference>
<feature type="region of interest" description="Disordered" evidence="1">
    <location>
        <begin position="225"/>
        <end position="253"/>
    </location>
</feature>
<feature type="domain" description="Transposase IS4-like" evidence="2">
    <location>
        <begin position="82"/>
        <end position="275"/>
    </location>
</feature>